<dbReference type="PROSITE" id="PS51371">
    <property type="entry name" value="CBS"/>
    <property type="match status" value="2"/>
</dbReference>
<dbReference type="InterPro" id="IPR046342">
    <property type="entry name" value="CBS_dom_sf"/>
</dbReference>
<evidence type="ECO:0000259" key="3">
    <source>
        <dbReference type="PROSITE" id="PS51371"/>
    </source>
</evidence>
<reference evidence="4 5" key="1">
    <citation type="journal article" date="2019" name="Int. J. Syst. Evol. Microbiol.">
        <title>Clostridium fermenticellae sp. nov., isolated from the mud in a fermentation cellar for the production of the Chinese liquor, baijiu.</title>
        <authorList>
            <person name="Xu P.X."/>
            <person name="Chai L.J."/>
            <person name="Qiu T."/>
            <person name="Zhang X.J."/>
            <person name="Lu Z.M."/>
            <person name="Xiao C."/>
            <person name="Wang S.T."/>
            <person name="Shen C.H."/>
            <person name="Shi J.S."/>
            <person name="Xu Z.H."/>
        </authorList>
    </citation>
    <scope>NUCLEOTIDE SEQUENCE [LARGE SCALE GENOMIC DNA]</scope>
    <source>
        <strain evidence="4 5">JN500901</strain>
    </source>
</reference>
<keyword evidence="5" id="KW-1185">Reference proteome</keyword>
<dbReference type="CDD" id="cd02205">
    <property type="entry name" value="CBS_pair_SF"/>
    <property type="match status" value="1"/>
</dbReference>
<dbReference type="Pfam" id="PF00571">
    <property type="entry name" value="CBS"/>
    <property type="match status" value="2"/>
</dbReference>
<dbReference type="OrthoDB" id="9790355at2"/>
<sequence length="125" mass="13884">MISDIISCDIIKLKPDEDLKRVLSIMDNNNINGAPVVDEDGKLVGMIVKADIYRFLMDDGHYDTCPVDWVMTKNVITVSKYESINAAAHKILDNEIVAIPVLDGDSVVGVVSIEDVLKYYLNENV</sequence>
<dbReference type="EMBL" id="CP032416">
    <property type="protein sequence ID" value="AYD40379.1"/>
    <property type="molecule type" value="Genomic_DNA"/>
</dbReference>
<keyword evidence="1 2" id="KW-0129">CBS domain</keyword>
<evidence type="ECO:0000313" key="5">
    <source>
        <dbReference type="Proteomes" id="UP000266301"/>
    </source>
</evidence>
<accession>A0A386H3S5</accession>
<dbReference type="Gene3D" id="3.10.580.10">
    <property type="entry name" value="CBS-domain"/>
    <property type="match status" value="1"/>
</dbReference>
<dbReference type="PANTHER" id="PTHR43080">
    <property type="entry name" value="CBS DOMAIN-CONTAINING PROTEIN CBSX3, MITOCHONDRIAL"/>
    <property type="match status" value="1"/>
</dbReference>
<dbReference type="RefSeq" id="WP_119972028.1">
    <property type="nucleotide sequence ID" value="NZ_CP032416.1"/>
</dbReference>
<evidence type="ECO:0000256" key="1">
    <source>
        <dbReference type="ARBA" id="ARBA00023122"/>
    </source>
</evidence>
<dbReference type="Proteomes" id="UP000266301">
    <property type="component" value="Chromosome"/>
</dbReference>
<organism evidence="4 5">
    <name type="scientific">Clostridium fermenticellae</name>
    <dbReference type="NCBI Taxonomy" id="2068654"/>
    <lineage>
        <taxon>Bacteria</taxon>
        <taxon>Bacillati</taxon>
        <taxon>Bacillota</taxon>
        <taxon>Clostridia</taxon>
        <taxon>Eubacteriales</taxon>
        <taxon>Clostridiaceae</taxon>
        <taxon>Clostridium</taxon>
    </lineage>
</organism>
<dbReference type="InterPro" id="IPR000644">
    <property type="entry name" value="CBS_dom"/>
</dbReference>
<evidence type="ECO:0000256" key="2">
    <source>
        <dbReference type="PROSITE-ProRule" id="PRU00703"/>
    </source>
</evidence>
<dbReference type="KEGG" id="cfer:D4Z93_07525"/>
<dbReference type="SMART" id="SM00116">
    <property type="entry name" value="CBS"/>
    <property type="match status" value="2"/>
</dbReference>
<evidence type="ECO:0000313" key="4">
    <source>
        <dbReference type="EMBL" id="AYD40379.1"/>
    </source>
</evidence>
<dbReference type="PANTHER" id="PTHR43080:SF2">
    <property type="entry name" value="CBS DOMAIN-CONTAINING PROTEIN"/>
    <property type="match status" value="1"/>
</dbReference>
<gene>
    <name evidence="4" type="ORF">D4Z93_07525</name>
</gene>
<feature type="domain" description="CBS" evidence="3">
    <location>
        <begin position="1"/>
        <end position="64"/>
    </location>
</feature>
<feature type="domain" description="CBS" evidence="3">
    <location>
        <begin position="71"/>
        <end position="125"/>
    </location>
</feature>
<dbReference type="AlphaFoldDB" id="A0A386H3S5"/>
<dbReference type="SUPFAM" id="SSF54631">
    <property type="entry name" value="CBS-domain pair"/>
    <property type="match status" value="1"/>
</dbReference>
<dbReference type="InterPro" id="IPR051257">
    <property type="entry name" value="Diverse_CBS-Domain"/>
</dbReference>
<proteinExistence type="predicted"/>
<name>A0A386H3S5_9CLOT</name>
<protein>
    <submittedName>
        <fullName evidence="4">CBS domain-containing protein</fullName>
    </submittedName>
</protein>